<evidence type="ECO:0000313" key="2">
    <source>
        <dbReference type="Proteomes" id="UP000245626"/>
    </source>
</evidence>
<organism evidence="1 2">
    <name type="scientific">Violaceomyces palustris</name>
    <dbReference type="NCBI Taxonomy" id="1673888"/>
    <lineage>
        <taxon>Eukaryota</taxon>
        <taxon>Fungi</taxon>
        <taxon>Dikarya</taxon>
        <taxon>Basidiomycota</taxon>
        <taxon>Ustilaginomycotina</taxon>
        <taxon>Ustilaginomycetes</taxon>
        <taxon>Violaceomycetales</taxon>
        <taxon>Violaceomycetaceae</taxon>
        <taxon>Violaceomyces</taxon>
    </lineage>
</organism>
<accession>A0ACD0NYC1</accession>
<sequence length="847" mass="92049">MASRTIEYSLVQSHGGLDCCTNKIAGDEILQSNAESSPQSSSMLVGTRVDSFASMSTASRSSAPSTSEAVIPNRIQLPDLHEGRAFSAFFPWLHKEGQDGTKELQQAFGGSDDTARLMESVERSPLEVELARKLGGYVHLHLPSPLSESESELNSASATGRVATATSDRGSGLFSQVSEHLANSNPEIGHDIRVLGRAIVPPAAFESDPNQTATQDKGSGGLQADVAVVRDGLDRIIISSSSLSEREPSPETDYPLRLDILPDNVRVETPSPQSTSLPSPCFPSFSKTSHGRLPAIERSNLMLPASTSSERGSDHKRLSVPGQSNYSLSISDESVGSERGVSIQRRDSPTAEQNGSQSLRSPPVSTSLASPKVINFVSAEASIFDVYKDGLFPGFLFENIGSGSKGANNGSREDIFACRIPKQISGWKSVLMKVDRHYFEGIPDESGPKKSRRLSKTPGRTIYEVRKEALSNHFDIRAGSGIIARMSGPKGVISKRYWDLDIFSTMERALGTGNNERVIQGYRWLFSEMEGLRMVRRFDQTRITRFCKVNPLKRPNDKGEGMAKIGTVEIQPFPSAAFSTDQDGMRDAIDLHLVLASLPAVLLSLKMIRKKPRQHVGAKHVENANKSDAGDKVRDSFQGSVDGASLGPSKISSACDDGKVRRREVWRAGDDAVSRSKSMEEMTAVGFHEVRVGMASDKAISGTFGMKSAMRKRRGGIKSWLQGYESGRDPCPSPVNARATEAASIRAESVLSDSTDEELTLASERGRSESPQIFVKGSTRQAKGTDNVVLGSSLSTNRYPVSDPPDLLARTVEVLEPDQENESDALTPAQRLALEYRERIQKEQVML</sequence>
<evidence type="ECO:0000313" key="1">
    <source>
        <dbReference type="EMBL" id="PWN50767.1"/>
    </source>
</evidence>
<dbReference type="Proteomes" id="UP000245626">
    <property type="component" value="Unassembled WGS sequence"/>
</dbReference>
<keyword evidence="2" id="KW-1185">Reference proteome</keyword>
<dbReference type="EMBL" id="KZ819899">
    <property type="protein sequence ID" value="PWN50767.1"/>
    <property type="molecule type" value="Genomic_DNA"/>
</dbReference>
<name>A0ACD0NYC1_9BASI</name>
<reference evidence="1 2" key="1">
    <citation type="journal article" date="2018" name="Mol. Biol. Evol.">
        <title>Broad Genomic Sampling Reveals a Smut Pathogenic Ancestry of the Fungal Clade Ustilaginomycotina.</title>
        <authorList>
            <person name="Kijpornyongpan T."/>
            <person name="Mondo S.J."/>
            <person name="Barry K."/>
            <person name="Sandor L."/>
            <person name="Lee J."/>
            <person name="Lipzen A."/>
            <person name="Pangilinan J."/>
            <person name="LaButti K."/>
            <person name="Hainaut M."/>
            <person name="Henrissat B."/>
            <person name="Grigoriev I.V."/>
            <person name="Spatafora J.W."/>
            <person name="Aime M.C."/>
        </authorList>
    </citation>
    <scope>NUCLEOTIDE SEQUENCE [LARGE SCALE GENOMIC DNA]</scope>
    <source>
        <strain evidence="1 2">SA 807</strain>
    </source>
</reference>
<protein>
    <submittedName>
        <fullName evidence="1">Uncharacterized protein</fullName>
    </submittedName>
</protein>
<gene>
    <name evidence="1" type="ORF">IE53DRAFT_368619</name>
</gene>
<proteinExistence type="predicted"/>